<evidence type="ECO:0000256" key="1">
    <source>
        <dbReference type="SAM" id="MobiDB-lite"/>
    </source>
</evidence>
<gene>
    <name evidence="2" type="ORF">M5D96_007381</name>
</gene>
<dbReference type="Proteomes" id="UP001059596">
    <property type="component" value="Unassembled WGS sequence"/>
</dbReference>
<feature type="compositionally biased region" description="Polar residues" evidence="1">
    <location>
        <begin position="1"/>
        <end position="11"/>
    </location>
</feature>
<feature type="region of interest" description="Disordered" evidence="1">
    <location>
        <begin position="1"/>
        <end position="29"/>
    </location>
</feature>
<comment type="caution">
    <text evidence="2">The sequence shown here is derived from an EMBL/GenBank/DDBJ whole genome shotgun (WGS) entry which is preliminary data.</text>
</comment>
<proteinExistence type="predicted"/>
<name>A0A9P9YN28_9MUSC</name>
<sequence>MPSIWTECQTTDIKHKTRPASRISPDQNSLAMNDEDDVDDDIISCSLNANVACIP</sequence>
<evidence type="ECO:0000313" key="3">
    <source>
        <dbReference type="Proteomes" id="UP001059596"/>
    </source>
</evidence>
<keyword evidence="3" id="KW-1185">Reference proteome</keyword>
<dbReference type="EMBL" id="JAMKOV010000005">
    <property type="protein sequence ID" value="KAI8039956.1"/>
    <property type="molecule type" value="Genomic_DNA"/>
</dbReference>
<dbReference type="AlphaFoldDB" id="A0A9P9YN28"/>
<evidence type="ECO:0000313" key="2">
    <source>
        <dbReference type="EMBL" id="KAI8039956.1"/>
    </source>
</evidence>
<organism evidence="2 3">
    <name type="scientific">Drosophila gunungcola</name>
    <name type="common">fruit fly</name>
    <dbReference type="NCBI Taxonomy" id="103775"/>
    <lineage>
        <taxon>Eukaryota</taxon>
        <taxon>Metazoa</taxon>
        <taxon>Ecdysozoa</taxon>
        <taxon>Arthropoda</taxon>
        <taxon>Hexapoda</taxon>
        <taxon>Insecta</taxon>
        <taxon>Pterygota</taxon>
        <taxon>Neoptera</taxon>
        <taxon>Endopterygota</taxon>
        <taxon>Diptera</taxon>
        <taxon>Brachycera</taxon>
        <taxon>Muscomorpha</taxon>
        <taxon>Ephydroidea</taxon>
        <taxon>Drosophilidae</taxon>
        <taxon>Drosophila</taxon>
        <taxon>Sophophora</taxon>
    </lineage>
</organism>
<accession>A0A9P9YN28</accession>
<reference evidence="2" key="1">
    <citation type="journal article" date="2023" name="Genome Biol. Evol.">
        <title>Long-read-based Genome Assembly of Drosophila gunungcola Reveals Fewer Chemosensory Genes in Flower-breeding Species.</title>
        <authorList>
            <person name="Negi A."/>
            <person name="Liao B.Y."/>
            <person name="Yeh S.D."/>
        </authorList>
    </citation>
    <scope>NUCLEOTIDE SEQUENCE</scope>
    <source>
        <strain evidence="2">Sukarami</strain>
    </source>
</reference>
<protein>
    <submittedName>
        <fullName evidence="2">Uncharacterized protein</fullName>
    </submittedName>
</protein>